<evidence type="ECO:0000313" key="4">
    <source>
        <dbReference type="Proteomes" id="UP000249016"/>
    </source>
</evidence>
<name>A0A327NSE7_9BACT</name>
<proteinExistence type="predicted"/>
<protein>
    <submittedName>
        <fullName evidence="3">ATPase</fullName>
    </submittedName>
</protein>
<gene>
    <name evidence="3" type="ORF">HMF3257_36320</name>
</gene>
<dbReference type="InterPro" id="IPR041682">
    <property type="entry name" value="AAA_14"/>
</dbReference>
<dbReference type="OrthoDB" id="9778168at2"/>
<evidence type="ECO:0000259" key="2">
    <source>
        <dbReference type="Pfam" id="PF13635"/>
    </source>
</evidence>
<keyword evidence="4" id="KW-1185">Reference proteome</keyword>
<dbReference type="AlphaFoldDB" id="A0A327NSE7"/>
<feature type="domain" description="AAA" evidence="1">
    <location>
        <begin position="17"/>
        <end position="136"/>
    </location>
</feature>
<evidence type="ECO:0000313" key="3">
    <source>
        <dbReference type="EMBL" id="RAI78197.1"/>
    </source>
</evidence>
<dbReference type="InterPro" id="IPR036390">
    <property type="entry name" value="WH_DNA-bd_sf"/>
</dbReference>
<accession>A0A327NSE7</accession>
<dbReference type="Gene3D" id="3.40.50.300">
    <property type="entry name" value="P-loop containing nucleotide triphosphate hydrolases"/>
    <property type="match status" value="1"/>
</dbReference>
<dbReference type="RefSeq" id="WP_111349746.1">
    <property type="nucleotide sequence ID" value="NZ_QLII01000001.1"/>
</dbReference>
<feature type="domain" description="DUF4143" evidence="2">
    <location>
        <begin position="177"/>
        <end position="333"/>
    </location>
</feature>
<dbReference type="Pfam" id="PF13635">
    <property type="entry name" value="DUF4143"/>
    <property type="match status" value="1"/>
</dbReference>
<dbReference type="InterPro" id="IPR027417">
    <property type="entry name" value="P-loop_NTPase"/>
</dbReference>
<dbReference type="Proteomes" id="UP000249016">
    <property type="component" value="Unassembled WGS sequence"/>
</dbReference>
<organism evidence="3 4">
    <name type="scientific">Spirosoma telluris</name>
    <dbReference type="NCBI Taxonomy" id="2183553"/>
    <lineage>
        <taxon>Bacteria</taxon>
        <taxon>Pseudomonadati</taxon>
        <taxon>Bacteroidota</taxon>
        <taxon>Cytophagia</taxon>
        <taxon>Cytophagales</taxon>
        <taxon>Cytophagaceae</taxon>
        <taxon>Spirosoma</taxon>
    </lineage>
</organism>
<dbReference type="SUPFAM" id="SSF46785">
    <property type="entry name" value="Winged helix' DNA-binding domain"/>
    <property type="match status" value="1"/>
</dbReference>
<dbReference type="EMBL" id="QLII01000001">
    <property type="protein sequence ID" value="RAI78197.1"/>
    <property type="molecule type" value="Genomic_DNA"/>
</dbReference>
<evidence type="ECO:0000259" key="1">
    <source>
        <dbReference type="Pfam" id="PF13173"/>
    </source>
</evidence>
<dbReference type="PANTHER" id="PTHR43566:SF2">
    <property type="entry name" value="DUF4143 DOMAIN-CONTAINING PROTEIN"/>
    <property type="match status" value="1"/>
</dbReference>
<dbReference type="PANTHER" id="PTHR43566">
    <property type="entry name" value="CONSERVED PROTEIN"/>
    <property type="match status" value="1"/>
</dbReference>
<dbReference type="Pfam" id="PF13173">
    <property type="entry name" value="AAA_14"/>
    <property type="match status" value="1"/>
</dbReference>
<comment type="caution">
    <text evidence="3">The sequence shown here is derived from an EMBL/GenBank/DDBJ whole genome shotgun (WGS) entry which is preliminary data.</text>
</comment>
<dbReference type="SUPFAM" id="SSF52540">
    <property type="entry name" value="P-loop containing nucleoside triphosphate hydrolases"/>
    <property type="match status" value="1"/>
</dbReference>
<dbReference type="InterPro" id="IPR025420">
    <property type="entry name" value="DUF4143"/>
</dbReference>
<reference evidence="3 4" key="1">
    <citation type="submission" date="2018-06" db="EMBL/GenBank/DDBJ databases">
        <title>Spirosoma sp. HMF3257 Genome sequencing and assembly.</title>
        <authorList>
            <person name="Kang H."/>
            <person name="Cha I."/>
            <person name="Kim H."/>
            <person name="Kang J."/>
            <person name="Joh K."/>
        </authorList>
    </citation>
    <scope>NUCLEOTIDE SEQUENCE [LARGE SCALE GENOMIC DNA]</scope>
    <source>
        <strain evidence="3 4">HMF3257</strain>
    </source>
</reference>
<sequence length="395" mass="44581">MIRRFLEKELLELISDRPAVALVGPRQVGKTTLVRSLTPQLPGEPIYLDLESNQDINRLQEPELYLTDRQDKLVIVDEVQRMPELFPLLRSLIDRHRVAGRFVLLGSASPHLLQQSSESLAGRIAYLELQPLIWPEVRGQVTYQQHWLRGGYPDVLLAPSDRLANRRMNDFIQAYVERDLPALGLGASPARVRTLLSMLVSVHANLLNTSELSRSLGLSVPTVQSYLDFLENAFLIRRLAPYFVNLTKRLVKTPKLYLRDSGMFHTLAAIDSIDVLTGSLYIGSSWEGYVIQQVLASLSYDTQAYFYRTADGSELDLVLVRGGEPIIGIEIKYTNAPKLSRGNYIASRDLGDIPLLVITPSAEDFRLSEQVQICSLSTIWQHLIPFKVISSWLTE</sequence>